<dbReference type="Proteomes" id="UP000016491">
    <property type="component" value="Unassembled WGS sequence"/>
</dbReference>
<protein>
    <submittedName>
        <fullName evidence="1">RNA polymerase sigma factor, sigma-70 family</fullName>
    </submittedName>
</protein>
<evidence type="ECO:0000313" key="2">
    <source>
        <dbReference type="Proteomes" id="UP000016491"/>
    </source>
</evidence>
<dbReference type="AlphaFoldDB" id="A0ABC9U2K4"/>
<comment type="caution">
    <text evidence="1">The sequence shown here is derived from an EMBL/GenBank/DDBJ whole genome shotgun (WGS) entry which is preliminary data.</text>
</comment>
<name>A0ABC9U2K4_CLOSY</name>
<proteinExistence type="predicted"/>
<dbReference type="EMBL" id="AWSU01000049">
    <property type="protein sequence ID" value="ERI79871.1"/>
    <property type="molecule type" value="Genomic_DNA"/>
</dbReference>
<sequence length="380" mass="43645">MNTDKILDGYYKDNAQKLRAIVDKLLRDFGGISQKDYDDFYSLANAVFAGALKQYDAARDFDGFLYSCLSNRIKTEITRRNRIKRRADMTAISIDTPIGGESGATIGDTLQSEFDITKEIDRETGLFRDDKVVRYLDRIPVRTRQILEMKMESIPASDIKKILKLSDKDYERSYRQARFFDYTSILFQDTGRVSNLEEVTVMQKSTQTLEKSKPDKLCIASINKKIERHTIRFDHPLQRESEQWSPAMKGNLISDILQGNPIPPLVFAEQVANGLAIIWDLDGKQRCTTAYSFSKDAFKITKNIRRWLIAYQTSVKGKDGTEIGRSRRICVNSLKIMQQRRILTASRIWWRGLQGLERKKHLTCLIQKIPLCGSACLPDS</sequence>
<organism evidence="1 2">
    <name type="scientific">[Clostridium] symbiosum ATCC 14940</name>
    <dbReference type="NCBI Taxonomy" id="411472"/>
    <lineage>
        <taxon>Bacteria</taxon>
        <taxon>Bacillati</taxon>
        <taxon>Bacillota</taxon>
        <taxon>Clostridia</taxon>
        <taxon>Lachnospirales</taxon>
        <taxon>Lachnospiraceae</taxon>
        <taxon>Otoolea</taxon>
    </lineage>
</organism>
<accession>A0ABC9U2K4</accession>
<dbReference type="RefSeq" id="WP_021640857.1">
    <property type="nucleotide sequence ID" value="NZ_KE992814.1"/>
</dbReference>
<gene>
    <name evidence="1" type="ORF">CLOSYM_00640</name>
</gene>
<evidence type="ECO:0000313" key="1">
    <source>
        <dbReference type="EMBL" id="ERI79871.1"/>
    </source>
</evidence>
<reference evidence="1 2" key="1">
    <citation type="submission" date="2013-07" db="EMBL/GenBank/DDBJ databases">
        <authorList>
            <person name="Weinstock G."/>
            <person name="Sodergren E."/>
            <person name="Wylie T."/>
            <person name="Fulton L."/>
            <person name="Fulton R."/>
            <person name="Fronick C."/>
            <person name="O'Laughlin M."/>
            <person name="Godfrey J."/>
            <person name="Miner T."/>
            <person name="Herter B."/>
            <person name="Appelbaum E."/>
            <person name="Cordes M."/>
            <person name="Lek S."/>
            <person name="Wollam A."/>
            <person name="Pepin K.H."/>
            <person name="Palsikar V.B."/>
            <person name="Mitreva M."/>
            <person name="Wilson R.K."/>
        </authorList>
    </citation>
    <scope>NUCLEOTIDE SEQUENCE [LARGE SCALE GENOMIC DNA]</scope>
    <source>
        <strain evidence="1 2">ATCC 14940</strain>
    </source>
</reference>